<evidence type="ECO:0000256" key="1">
    <source>
        <dbReference type="ARBA" id="ARBA00022801"/>
    </source>
</evidence>
<reference evidence="3" key="1">
    <citation type="submission" date="2020-10" db="EMBL/GenBank/DDBJ databases">
        <authorList>
            <person name="Gilroy R."/>
        </authorList>
    </citation>
    <scope>NUCLEOTIDE SEQUENCE</scope>
    <source>
        <strain evidence="3">ChiGjej2B2-12916</strain>
    </source>
</reference>
<dbReference type="Gene3D" id="3.60.110.10">
    <property type="entry name" value="Carbon-nitrogen hydrolase"/>
    <property type="match status" value="1"/>
</dbReference>
<dbReference type="Pfam" id="PF00795">
    <property type="entry name" value="CN_hydrolase"/>
    <property type="match status" value="1"/>
</dbReference>
<proteinExistence type="predicted"/>
<dbReference type="PANTHER" id="PTHR43674:SF2">
    <property type="entry name" value="BETA-UREIDOPROPIONASE"/>
    <property type="match status" value="1"/>
</dbReference>
<name>A0A9D0YR62_9FIRM</name>
<evidence type="ECO:0000313" key="4">
    <source>
        <dbReference type="Proteomes" id="UP000886879"/>
    </source>
</evidence>
<accession>A0A9D0YR62</accession>
<dbReference type="InterPro" id="IPR003010">
    <property type="entry name" value="C-N_Hydrolase"/>
</dbReference>
<reference evidence="3" key="2">
    <citation type="journal article" date="2021" name="PeerJ">
        <title>Extensive microbial diversity within the chicken gut microbiome revealed by metagenomics and culture.</title>
        <authorList>
            <person name="Gilroy R."/>
            <person name="Ravi A."/>
            <person name="Getino M."/>
            <person name="Pursley I."/>
            <person name="Horton D.L."/>
            <person name="Alikhan N.F."/>
            <person name="Baker D."/>
            <person name="Gharbi K."/>
            <person name="Hall N."/>
            <person name="Watson M."/>
            <person name="Adriaenssens E.M."/>
            <person name="Foster-Nyarko E."/>
            <person name="Jarju S."/>
            <person name="Secka A."/>
            <person name="Antonio M."/>
            <person name="Oren A."/>
            <person name="Chaudhuri R.R."/>
            <person name="La Ragione R."/>
            <person name="Hildebrand F."/>
            <person name="Pallen M.J."/>
        </authorList>
    </citation>
    <scope>NUCLEOTIDE SEQUENCE</scope>
    <source>
        <strain evidence="3">ChiGjej2B2-12916</strain>
    </source>
</reference>
<sequence length="245" mass="27482">MNIGLASVAVVTRDTQRNVAAMVAAMKLYKGKCDFLVFGETALQGFDSLTWDYEIDRYTAVVQASLPICKMQKAARCLGMGVSFGYLERSEDKIYSSQIVIDQHGEVVHTFRRVSQGWKAYWRTDHHYCEGDGFETFYYDGKKIAVALCGDLWTEGRPEEMKALNPDVVLWPVWCDFPCQAWNQKVKYEYAQQAARCGERVLYVNPFCMDTWARDAASGGAAYFQGGTVMAELPAGKPGVLIVSI</sequence>
<evidence type="ECO:0000259" key="2">
    <source>
        <dbReference type="PROSITE" id="PS50263"/>
    </source>
</evidence>
<dbReference type="AlphaFoldDB" id="A0A9D0YR62"/>
<dbReference type="GO" id="GO:0016811">
    <property type="term" value="F:hydrolase activity, acting on carbon-nitrogen (but not peptide) bonds, in linear amides"/>
    <property type="evidence" value="ECO:0007669"/>
    <property type="project" value="TreeGrafter"/>
</dbReference>
<dbReference type="PROSITE" id="PS50263">
    <property type="entry name" value="CN_HYDROLASE"/>
    <property type="match status" value="1"/>
</dbReference>
<gene>
    <name evidence="3" type="ORF">IAD31_04005</name>
</gene>
<keyword evidence="1 3" id="KW-0378">Hydrolase</keyword>
<dbReference type="InterPro" id="IPR036526">
    <property type="entry name" value="C-N_Hydrolase_sf"/>
</dbReference>
<organism evidence="3 4">
    <name type="scientific">Candidatus Enterenecus faecium</name>
    <dbReference type="NCBI Taxonomy" id="2840780"/>
    <lineage>
        <taxon>Bacteria</taxon>
        <taxon>Bacillati</taxon>
        <taxon>Bacillota</taxon>
        <taxon>Clostridia</taxon>
        <taxon>Eubacteriales</taxon>
        <taxon>Candidatus Enterenecus</taxon>
    </lineage>
</organism>
<dbReference type="CDD" id="cd07197">
    <property type="entry name" value="nitrilase"/>
    <property type="match status" value="1"/>
</dbReference>
<evidence type="ECO:0000313" key="3">
    <source>
        <dbReference type="EMBL" id="HIQ60746.1"/>
    </source>
</evidence>
<dbReference type="EMBL" id="DVFO01000038">
    <property type="protein sequence ID" value="HIQ60746.1"/>
    <property type="molecule type" value="Genomic_DNA"/>
</dbReference>
<dbReference type="SUPFAM" id="SSF56317">
    <property type="entry name" value="Carbon-nitrogen hydrolase"/>
    <property type="match status" value="1"/>
</dbReference>
<dbReference type="Proteomes" id="UP000886879">
    <property type="component" value="Unassembled WGS sequence"/>
</dbReference>
<dbReference type="InterPro" id="IPR050345">
    <property type="entry name" value="Aliph_Amidase/BUP"/>
</dbReference>
<feature type="domain" description="CN hydrolase" evidence="2">
    <location>
        <begin position="1"/>
        <end position="245"/>
    </location>
</feature>
<dbReference type="PANTHER" id="PTHR43674">
    <property type="entry name" value="NITRILASE C965.09-RELATED"/>
    <property type="match status" value="1"/>
</dbReference>
<comment type="caution">
    <text evidence="3">The sequence shown here is derived from an EMBL/GenBank/DDBJ whole genome shotgun (WGS) entry which is preliminary data.</text>
</comment>
<protein>
    <submittedName>
        <fullName evidence="3">Carbon-nitrogen hydrolase family protein</fullName>
    </submittedName>
</protein>